<proteinExistence type="inferred from homology"/>
<dbReference type="OrthoDB" id="2851338at2759"/>
<organism evidence="3 4">
    <name type="scientific">Massariosphaeria phaeospora</name>
    <dbReference type="NCBI Taxonomy" id="100035"/>
    <lineage>
        <taxon>Eukaryota</taxon>
        <taxon>Fungi</taxon>
        <taxon>Dikarya</taxon>
        <taxon>Ascomycota</taxon>
        <taxon>Pezizomycotina</taxon>
        <taxon>Dothideomycetes</taxon>
        <taxon>Pleosporomycetidae</taxon>
        <taxon>Pleosporales</taxon>
        <taxon>Pleosporales incertae sedis</taxon>
        <taxon>Massariosphaeria</taxon>
    </lineage>
</organism>
<dbReference type="Proteomes" id="UP000481861">
    <property type="component" value="Unassembled WGS sequence"/>
</dbReference>
<keyword evidence="4" id="KW-1185">Reference proteome</keyword>
<evidence type="ECO:0000313" key="4">
    <source>
        <dbReference type="Proteomes" id="UP000481861"/>
    </source>
</evidence>
<dbReference type="GO" id="GO:0016787">
    <property type="term" value="F:hydrolase activity"/>
    <property type="evidence" value="ECO:0007669"/>
    <property type="project" value="UniProtKB-KW"/>
</dbReference>
<name>A0A7C8M3W8_9PLEO</name>
<comment type="similarity">
    <text evidence="1">Belongs to the AB hydrolase superfamily.</text>
</comment>
<dbReference type="AlphaFoldDB" id="A0A7C8M3W8"/>
<dbReference type="InterPro" id="IPR029058">
    <property type="entry name" value="AB_hydrolase_fold"/>
</dbReference>
<evidence type="ECO:0000256" key="1">
    <source>
        <dbReference type="ARBA" id="ARBA00008645"/>
    </source>
</evidence>
<evidence type="ECO:0000313" key="3">
    <source>
        <dbReference type="EMBL" id="KAF2868056.1"/>
    </source>
</evidence>
<dbReference type="EMBL" id="JAADJZ010000020">
    <property type="protein sequence ID" value="KAF2868056.1"/>
    <property type="molecule type" value="Genomic_DNA"/>
</dbReference>
<reference evidence="3 4" key="1">
    <citation type="submission" date="2020-01" db="EMBL/GenBank/DDBJ databases">
        <authorList>
            <consortium name="DOE Joint Genome Institute"/>
            <person name="Haridas S."/>
            <person name="Albert R."/>
            <person name="Binder M."/>
            <person name="Bloem J."/>
            <person name="Labutti K."/>
            <person name="Salamov A."/>
            <person name="Andreopoulos B."/>
            <person name="Baker S.E."/>
            <person name="Barry K."/>
            <person name="Bills G."/>
            <person name="Bluhm B.H."/>
            <person name="Cannon C."/>
            <person name="Castanera R."/>
            <person name="Culley D.E."/>
            <person name="Daum C."/>
            <person name="Ezra D."/>
            <person name="Gonzalez J.B."/>
            <person name="Henrissat B."/>
            <person name="Kuo A."/>
            <person name="Liang C."/>
            <person name="Lipzen A."/>
            <person name="Lutzoni F."/>
            <person name="Magnuson J."/>
            <person name="Mondo S."/>
            <person name="Nolan M."/>
            <person name="Ohm R."/>
            <person name="Pangilinan J."/>
            <person name="Park H.-J.H."/>
            <person name="Ramirez L."/>
            <person name="Alfaro M."/>
            <person name="Sun H."/>
            <person name="Tritt A."/>
            <person name="Yoshinaga Y."/>
            <person name="Zwiers L.-H.L."/>
            <person name="Turgeon B.G."/>
            <person name="Goodwin S.B."/>
            <person name="Spatafora J.W."/>
            <person name="Crous P.W."/>
            <person name="Grigoriev I.V."/>
        </authorList>
    </citation>
    <scope>NUCLEOTIDE SEQUENCE [LARGE SCALE GENOMIC DNA]</scope>
    <source>
        <strain evidence="3 4">CBS 611.86</strain>
    </source>
</reference>
<dbReference type="Gene3D" id="3.40.50.1820">
    <property type="entry name" value="alpha/beta hydrolase"/>
    <property type="match status" value="1"/>
</dbReference>
<accession>A0A7C8M3W8</accession>
<dbReference type="InterPro" id="IPR011008">
    <property type="entry name" value="Dimeric_a/b-barrel"/>
</dbReference>
<dbReference type="PANTHER" id="PTHR43039">
    <property type="entry name" value="ESTERASE-RELATED"/>
    <property type="match status" value="1"/>
</dbReference>
<evidence type="ECO:0000259" key="2">
    <source>
        <dbReference type="Pfam" id="PF12697"/>
    </source>
</evidence>
<dbReference type="SUPFAM" id="SSF54909">
    <property type="entry name" value="Dimeric alpha+beta barrel"/>
    <property type="match status" value="1"/>
</dbReference>
<protein>
    <submittedName>
        <fullName evidence="3">Alpha/Beta hydrolase protein</fullName>
    </submittedName>
</protein>
<dbReference type="InterPro" id="IPR000073">
    <property type="entry name" value="AB_hydrolase_1"/>
</dbReference>
<gene>
    <name evidence="3" type="ORF">BDV95DRAFT_501247</name>
</gene>
<comment type="caution">
    <text evidence="3">The sequence shown here is derived from an EMBL/GenBank/DDBJ whole genome shotgun (WGS) entry which is preliminary data.</text>
</comment>
<feature type="domain" description="AB hydrolase-1" evidence="2">
    <location>
        <begin position="313"/>
        <end position="565"/>
    </location>
</feature>
<keyword evidence="3" id="KW-0378">Hydrolase</keyword>
<dbReference type="Pfam" id="PF12697">
    <property type="entry name" value="Abhydrolase_6"/>
    <property type="match status" value="1"/>
</dbReference>
<dbReference type="SUPFAM" id="SSF53474">
    <property type="entry name" value="alpha/beta-Hydrolases"/>
    <property type="match status" value="1"/>
</dbReference>
<sequence length="583" mass="65133">MAPPTPTPGILYVTMQPKDTLPAAQFHDWYNNEHGPGRLRLPFCTNGFRYRATDLPKDAHGGTQEQPEWMAVYDMTDMDFLTQDVYTRLRKDPVQSQRERDTMKQIHVDRRFYDFVREWKDDDYKELEQVEHEGEGNVMIAVFFTLRDGDDKEEELRRWYDEEHVALLRKVPGWRRTRRFVTSYIDLNDGKQKEFLALHEYAPENGLGGKEFVAATSTEWNDRIYNEVVKEGGKRRRLYSLYYTFGAAPRDLLSLDDPQTVPAQSNDGLTKTFPASYAPTGRLAVESFITTPDGVTLPYRLEGNPHPSAPVLVLINSILVDYTIWDDFVTEFYAKTNAKYRILRYNARGRSSLPASSASPITMNTLTTDVIALLDTLRLNTAAIAGVSLGGATALNAALMYPHRITAFVACDTNALAPPGNPKAWGERIAIAEQEAASSSSPSSAHSSEHVVGEQLAELTVRRWFVKQSYDDAVLARKIDHVKSLVRTNSLLGFKHGVNALYEYDFRSLMKAYGGKGAFLVGKGDGVLPETMARMAEGLGEGSQLEVVEGAGHLPMVERPGEVAAFLAAFLEDDGGGVEGVRK</sequence>